<gene>
    <name evidence="2" type="ORF">AOB46_00290</name>
</gene>
<reference evidence="2 3" key="1">
    <citation type="journal article" date="2015" name="Genom Data">
        <title>Draft genome sequence of a multidrug-resistant Chryseobacterium indologenes isolate from Malaysia.</title>
        <authorList>
            <person name="Yu C.Y."/>
            <person name="Ang G.Y."/>
            <person name="Cheng H.J."/>
            <person name="Cheong Y.M."/>
            <person name="Yin W.F."/>
            <person name="Chan K.G."/>
        </authorList>
    </citation>
    <scope>NUCLEOTIDE SEQUENCE [LARGE SCALE GENOMIC DNA]</scope>
    <source>
        <strain evidence="2 3">CI_885</strain>
    </source>
</reference>
<feature type="transmembrane region" description="Helical" evidence="1">
    <location>
        <begin position="1309"/>
        <end position="1330"/>
    </location>
</feature>
<evidence type="ECO:0000256" key="1">
    <source>
        <dbReference type="SAM" id="Phobius"/>
    </source>
</evidence>
<dbReference type="OrthoDB" id="8612880at2"/>
<keyword evidence="1" id="KW-0472">Membrane</keyword>
<accession>A0A0N0IXT4</accession>
<organism evidence="2 3">
    <name type="scientific">Chryseobacterium indologenes</name>
    <name type="common">Flavobacterium indologenes</name>
    <dbReference type="NCBI Taxonomy" id="253"/>
    <lineage>
        <taxon>Bacteria</taxon>
        <taxon>Pseudomonadati</taxon>
        <taxon>Bacteroidota</taxon>
        <taxon>Flavobacteriia</taxon>
        <taxon>Flavobacteriales</taxon>
        <taxon>Weeksellaceae</taxon>
        <taxon>Chryseobacterium group</taxon>
        <taxon>Chryseobacterium</taxon>
    </lineage>
</organism>
<protein>
    <recommendedName>
        <fullName evidence="4">Peptidase C80 domain-containing protein</fullName>
    </recommendedName>
</protein>
<dbReference type="PATRIC" id="fig|253.9.peg.64"/>
<dbReference type="RefSeq" id="WP_062696058.1">
    <property type="nucleotide sequence ID" value="NZ_LJOD01000001.1"/>
</dbReference>
<evidence type="ECO:0000313" key="3">
    <source>
        <dbReference type="Proteomes" id="UP000037953"/>
    </source>
</evidence>
<evidence type="ECO:0008006" key="4">
    <source>
        <dbReference type="Google" id="ProtNLM"/>
    </source>
</evidence>
<dbReference type="Proteomes" id="UP000037953">
    <property type="component" value="Unassembled WGS sequence"/>
</dbReference>
<keyword evidence="1" id="KW-1133">Transmembrane helix</keyword>
<comment type="caution">
    <text evidence="2">The sequence shown here is derived from an EMBL/GenBank/DDBJ whole genome shotgun (WGS) entry which is preliminary data.</text>
</comment>
<keyword evidence="1" id="KW-0812">Transmembrane</keyword>
<evidence type="ECO:0000313" key="2">
    <source>
        <dbReference type="EMBL" id="KPE52504.1"/>
    </source>
</evidence>
<proteinExistence type="predicted"/>
<feature type="transmembrane region" description="Helical" evidence="1">
    <location>
        <begin position="1223"/>
        <end position="1244"/>
    </location>
</feature>
<dbReference type="EMBL" id="LJOD01000001">
    <property type="protein sequence ID" value="KPE52504.1"/>
    <property type="molecule type" value="Genomic_DNA"/>
</dbReference>
<feature type="transmembrane region" description="Helical" evidence="1">
    <location>
        <begin position="1182"/>
        <end position="1202"/>
    </location>
</feature>
<feature type="transmembrane region" description="Helical" evidence="1">
    <location>
        <begin position="1264"/>
        <end position="1288"/>
    </location>
</feature>
<sequence length="2898" mass="323657">MPFSTVTLTDGRKFTTKQEFASFLDQTAYDNIKTLLPSNYKFSMDVIDQLKTDNTGLLSRVTEELGLKIISDITQTELNTMKPETFQLLQQYIPATKLTAIPVAKIVSLLDFPNPIRKWSINIAKWLPVTIAKQLNISNPTAGFFFNLDNNALSLIAPKHFNQFGLEVYKNIFGTSYTLNSSGEYVWDSPKKSFRSFSSSQLQNILPAVLDDLIKLYEMPPTIDSPFKITQGTGLLKRLTKAQVLALSPEALARTHTTHFKYLSATELAGILAGFSKAQLHVLSYSIIKEVLDDNVAQALDNLGKLNEFLNKVTTRELTYLSNSFFKKSEPVLTNEQHTYLNGLTVENITPPSRQLREMLALMGPGDARKMGTGSFFKKIAPCIGYIPAAFFKGFTAQQAKELSLNAVAKLRYPQIQALGDRLLEFTETQIKLLSRKQLADISKNIAPRILSKYEDLQIPINRIQFPKDAEAADWLYKELQNPARRAKSLMKIKKSPVLTKTLIKYHWNDLSAELKAAVISGLLDKDTPLSIFTEAQLLKLDHKTAAELLKLKGGLRGFANKLVKIPEYGIKVHNTLMRGGFYHAGYEASPWRFTGGSANKYDAQIFITFGKDFGQQLDSLAYGVKMAETVPTLIYHYNSDLRVPELVDVVNGRKSDEYTLLNNKSNIRTYILGHGNPEQLTIGGIEYYEVYQVIEQLWAVLSIDFSSQSIPIDWAKRYTKLAILGCELANPPIQKDMQGGIIPQQPDYWNTNFEQSFLGKLSKEFYYDRMGQYQDGRLKISAFKAITNTGTGGKTRIKVSNTVVNSNGEDKIVVSWDKDQRKIVRATSRSIKTQAMAQAPLNASHLEIDLSENELHENFIHDLASAIIDPLSLNNALGEDTRGLDVLSSKKIDNEEIMIMQRNNEDGDTASTFYIWDVKAQTDESAMVEKNEIASIIRASKDQETLASENAVQQLKILKKNRAEISALTETSLAQTTFSSIKANDIKEIKTLINSLGGIVDTKEFNKLKPVYNDDYIQTLRAMVVTDTKERNDLNGRADKIFEAISVLTPETSKTYLSDRGIVKWEGSTKMTVYEDKLKVALSDTDITARLKVIGALLHLNKTDGQLLTDALIKSADSDVKQFGKEINSQRQTIETTKSGLAPDVIEKGAQALNVYFLATGIAGLIKDWNTISATEKGIDLTLITGNALASVANLVVIKSLQKSMSTMLSAGMKPGRGILTMQKILIGLDFALAGFTMASIGLQWDDFWRSGLGTNSYIYKSLVANTVNTVVFTAAGLAVSGAVLGVSLSTAIAGTAIGTVAASAGPIGLAIAAASIIVGGIAQGAILLNEYGNYYRDTGDKVEQFFASWIGIETLATKKARILKAAADSASAYQTILNNDWAGTKDYLAKYYAKQGYEKIFYRDKSFAVVSLTRCTGDTRNPDVRDGFIKVYDSILNVRELAGEIINEPTSTEGIYGYAFINLGNEIPETDQYIVRGHPDKNNLFDIRNASVWEIIGGKGDDQFIFDQHSRVNNILAKEGKNTIIWDANESSIVLKTKDAEQPDSFIFLTNSYTTNFFMADVKIVIYNAKDVDIQDAPNDAVFDISGITGARLKIRGGEGSNIYILREGNEIICRGNDNLFWDGKGNVQVSFEAISWKNTQLISIDLSSAPDLVKAYKTDNSLIISCKEKKITIHGIYLQNGTIDISKSLIFMGVDKVPFSLSSLSVMSATPTLLANLPKTFLLSNRSGGTSGAAKLLTSDQGINTYNFSKNAGQFKLDFYTSHFNQLLLESPKDALRYKKSGSDLIIECKDQELSLFINGYYSDLHSEGLLKLWIKSPDDPYAQTYEVMLPDQEDLVENTFVPVENTSSHVSLPFISPKEIIDLNSLTSDSQILITNFQNSNTELHISIPEWADSTRVIQCQRGNDLGLYLADHEEAGVKGNTSPILYIRDFFKSENTKHSIFLHQNQYQIQLPSSLDIPNDNKSNMCNLSLNKEFKAAFSYPGEIHYYKINIANTSANKDQKYIVGITMFEGDCDLQLLVSDPISTVSAHNDSLYFPEPNQKSIETNLKQAYVKVYLREGIPFERCIYTLQLIAKQSVDTKIVQSQAELDLVPNITLLPISVTRFISTSERERNDVTHYAAANGTGSKDIFAIDLKKGGPEWTIESAAELILENTPYFIDWTIVSAGPDMGLCATFYETSEEQKTVRIEKIVWMKDFNINLIQRNLIMTLKRQDAPELRFKLPVFDKKSSYFILPFADTALLGPGKFMMDLDIYSDTPVTIFIPLDLFQDLKIIDISSENITNCILFAGNTRYSGYDLYIENTKQTLYIRNYYRNPSIIRFSIVDNIAGTTSPDDRQLIMLPSSFKDSISSYLTLSNNKEIVQLLVPGLIEGLINSVENPGPGLDLIRYLIGNESSVCNTSSSALTKYLKMHGIPYLSPLDSTIIFDDLEYNGNAIISDSTRKAYRAAVLLNKASRGTMSEAELKKAIHIKDFEYLHNLWLQTDDAARYAVILFKQGVDTAHIAAGYILQLSVAQMITYKEKMKDTFVNNEDFYRYASLISSFAAELYHKVFNKEMAPMIVGSSMSEKDKKLLRAGIAANGYLSARTEALASDMEQMSFIPNDILMLSQLRDLNWNSGWRPSQALKLLKEGVSAQDLMDSIANRTQYESGNRNHLITITTSTDWVSRQGVYHITEPVSLSDWPSNDPWKLNAGGNDLQKGTITGLGGVSPAPDDYESLQKRGNFLLYMIKDRNYPSDFLKMETIMISYARSTVDNMIDGINDLNQTSEINAWRPVTHYDKDGKPVDIHFDGNQSITFEFKHKIILTALHLYTKIERASQRFSKYRVEVYKQESKSWVNVTPNSFVEEYSSSVANLNIPIDTSGIPYASYRLVGEKGHYDWDRWILEVTFDTAGI</sequence>
<name>A0A0N0IXT4_CHRID</name>
<reference evidence="3" key="2">
    <citation type="submission" date="2015-09" db="EMBL/GenBank/DDBJ databases">
        <title>Draft genome sequence of a multidrug-resistant Chryseobacterium indologenes isolate from Malaysia.</title>
        <authorList>
            <person name="Yu C.Y."/>
            <person name="Ang G.Y."/>
            <person name="Chan K.-G."/>
        </authorList>
    </citation>
    <scope>NUCLEOTIDE SEQUENCE [LARGE SCALE GENOMIC DNA]</scope>
    <source>
        <strain evidence="3">CI_885</strain>
    </source>
</reference>